<evidence type="ECO:0000313" key="2">
    <source>
        <dbReference type="EMBL" id="VTJ65767.1"/>
    </source>
</evidence>
<gene>
    <name evidence="2" type="ORF">MONAX_5E041704</name>
</gene>
<dbReference type="Proteomes" id="UP000335636">
    <property type="component" value="Unassembled WGS sequence"/>
</dbReference>
<proteinExistence type="predicted"/>
<keyword evidence="3" id="KW-1185">Reference proteome</keyword>
<protein>
    <submittedName>
        <fullName evidence="2">Uncharacterized protein</fullName>
    </submittedName>
</protein>
<evidence type="ECO:0000256" key="1">
    <source>
        <dbReference type="SAM" id="MobiDB-lite"/>
    </source>
</evidence>
<feature type="non-terminal residue" evidence="2">
    <location>
        <position position="97"/>
    </location>
</feature>
<comment type="caution">
    <text evidence="2">The sequence shown here is derived from an EMBL/GenBank/DDBJ whole genome shotgun (WGS) entry which is preliminary data.</text>
</comment>
<evidence type="ECO:0000313" key="3">
    <source>
        <dbReference type="Proteomes" id="UP000335636"/>
    </source>
</evidence>
<name>A0A5E4B7S0_MARMO</name>
<reference evidence="2" key="1">
    <citation type="submission" date="2019-04" db="EMBL/GenBank/DDBJ databases">
        <authorList>
            <person name="Alioto T."/>
            <person name="Alioto T."/>
        </authorList>
    </citation>
    <scope>NUCLEOTIDE SEQUENCE [LARGE SCALE GENOMIC DNA]</scope>
</reference>
<feature type="region of interest" description="Disordered" evidence="1">
    <location>
        <begin position="1"/>
        <end position="62"/>
    </location>
</feature>
<sequence>TPPELPSQAHHGKALPTPPPQKKKPVRTHVQQGTHMHMLISGSPRPPSPAVEVTTAGADTPPNSLTLGRLLFHNLGQRWSWGTAPPASLLAPLPLVL</sequence>
<dbReference type="AlphaFoldDB" id="A0A5E4B7S0"/>
<feature type="non-terminal residue" evidence="2">
    <location>
        <position position="1"/>
    </location>
</feature>
<accession>A0A5E4B7S0</accession>
<dbReference type="EMBL" id="CABDUW010000325">
    <property type="protein sequence ID" value="VTJ65767.1"/>
    <property type="molecule type" value="Genomic_DNA"/>
</dbReference>
<organism evidence="2 3">
    <name type="scientific">Marmota monax</name>
    <name type="common">Woodchuck</name>
    <dbReference type="NCBI Taxonomy" id="9995"/>
    <lineage>
        <taxon>Eukaryota</taxon>
        <taxon>Metazoa</taxon>
        <taxon>Chordata</taxon>
        <taxon>Craniata</taxon>
        <taxon>Vertebrata</taxon>
        <taxon>Euteleostomi</taxon>
        <taxon>Mammalia</taxon>
        <taxon>Eutheria</taxon>
        <taxon>Euarchontoglires</taxon>
        <taxon>Glires</taxon>
        <taxon>Rodentia</taxon>
        <taxon>Sciuromorpha</taxon>
        <taxon>Sciuridae</taxon>
        <taxon>Xerinae</taxon>
        <taxon>Marmotini</taxon>
        <taxon>Marmota</taxon>
    </lineage>
</organism>